<feature type="region of interest" description="Disordered" evidence="1">
    <location>
        <begin position="135"/>
        <end position="183"/>
    </location>
</feature>
<feature type="compositionally biased region" description="Low complexity" evidence="1">
    <location>
        <begin position="305"/>
        <end position="322"/>
    </location>
</feature>
<protein>
    <submittedName>
        <fullName evidence="2">Unnamed protein product</fullName>
    </submittedName>
</protein>
<evidence type="ECO:0000313" key="3">
    <source>
        <dbReference type="Proteomes" id="UP001165120"/>
    </source>
</evidence>
<feature type="region of interest" description="Disordered" evidence="1">
    <location>
        <begin position="1"/>
        <end position="57"/>
    </location>
</feature>
<dbReference type="AlphaFoldDB" id="A0A9W6SVH8"/>
<keyword evidence="3" id="KW-1185">Reference proteome</keyword>
<name>A0A9W6SVH8_CANBO</name>
<reference evidence="2" key="1">
    <citation type="submission" date="2023-04" db="EMBL/GenBank/DDBJ databases">
        <title>Candida boidinii NBRC 10035.</title>
        <authorList>
            <person name="Ichikawa N."/>
            <person name="Sato H."/>
            <person name="Tonouchi N."/>
        </authorList>
    </citation>
    <scope>NUCLEOTIDE SEQUENCE</scope>
    <source>
        <strain evidence="2">NBRC 10035</strain>
    </source>
</reference>
<dbReference type="Proteomes" id="UP001165120">
    <property type="component" value="Unassembled WGS sequence"/>
</dbReference>
<organism evidence="2 3">
    <name type="scientific">Candida boidinii</name>
    <name type="common">Yeast</name>
    <dbReference type="NCBI Taxonomy" id="5477"/>
    <lineage>
        <taxon>Eukaryota</taxon>
        <taxon>Fungi</taxon>
        <taxon>Dikarya</taxon>
        <taxon>Ascomycota</taxon>
        <taxon>Saccharomycotina</taxon>
        <taxon>Pichiomycetes</taxon>
        <taxon>Pichiales</taxon>
        <taxon>Pichiaceae</taxon>
        <taxon>Ogataea</taxon>
        <taxon>Ogataea/Candida clade</taxon>
    </lineage>
</organism>
<gene>
    <name evidence="2" type="ORF">Cboi02_000129100</name>
</gene>
<feature type="compositionally biased region" description="Low complexity" evidence="1">
    <location>
        <begin position="28"/>
        <end position="57"/>
    </location>
</feature>
<sequence length="394" mass="43729">MSSRLTINPAEPAALTHPVNHTQQQIRSTNTNNSTSSIHSYDTSSHSSSSSSGTSSSTLYTSTYKFKFFDYRVFKDTKFQILVSIRDNGLQLSVINIAPSFEEYTRKYVNTVKSNNHIYQSVDQKKCHQNVIEGTKEQEQQEKHEQQQEQPQMSVSKKTPQPQETPLTPLRNNSSTSKSSRTHTIEDYDELLDNSNSRCIDFNKTSSFSSPSSNSTSKSLVSSLLTDISSPRIVLPIKVNKHKGELNQLPDSVNLPVSQNSSESEKLNTSLELVDSLNSVIPVNSIKSAKSIESIQSSTTEKSDMSQASVSAESSKSTPSSISSDYFDDDIIVKAFDSFNSSINLKNSVNQSNNPIIGVSMVEEIKKTLSSEIPKQISQLDSSLSLFQEKKFFD</sequence>
<accession>A0A9W6SVH8</accession>
<dbReference type="EMBL" id="BSXN01000288">
    <property type="protein sequence ID" value="GME67952.1"/>
    <property type="molecule type" value="Genomic_DNA"/>
</dbReference>
<proteinExistence type="predicted"/>
<feature type="compositionally biased region" description="Low complexity" evidence="1">
    <location>
        <begin position="159"/>
        <end position="179"/>
    </location>
</feature>
<feature type="region of interest" description="Disordered" evidence="1">
    <location>
        <begin position="297"/>
        <end position="322"/>
    </location>
</feature>
<feature type="compositionally biased region" description="Basic and acidic residues" evidence="1">
    <location>
        <begin position="135"/>
        <end position="147"/>
    </location>
</feature>
<evidence type="ECO:0000256" key="1">
    <source>
        <dbReference type="SAM" id="MobiDB-lite"/>
    </source>
</evidence>
<evidence type="ECO:0000313" key="2">
    <source>
        <dbReference type="EMBL" id="GME67952.1"/>
    </source>
</evidence>
<comment type="caution">
    <text evidence="2">The sequence shown here is derived from an EMBL/GenBank/DDBJ whole genome shotgun (WGS) entry which is preliminary data.</text>
</comment>